<reference evidence="2" key="1">
    <citation type="submission" date="2019-08" db="EMBL/GenBank/DDBJ databases">
        <authorList>
            <person name="Kucharzyk K."/>
            <person name="Murdoch R.W."/>
            <person name="Higgins S."/>
            <person name="Loffler F."/>
        </authorList>
    </citation>
    <scope>NUCLEOTIDE SEQUENCE</scope>
</reference>
<proteinExistence type="predicted"/>
<gene>
    <name evidence="2" type="ORF">SDC9_158862</name>
</gene>
<dbReference type="PANTHER" id="PTHR33408">
    <property type="entry name" value="TRANSPOSASE"/>
    <property type="match status" value="1"/>
</dbReference>
<dbReference type="PANTHER" id="PTHR33408:SF2">
    <property type="entry name" value="TRANSPOSASE DDE DOMAIN-CONTAINING PROTEIN"/>
    <property type="match status" value="1"/>
</dbReference>
<name>A0A645FDX8_9ZZZZ</name>
<dbReference type="Pfam" id="PF13751">
    <property type="entry name" value="DDE_Tnp_1_6"/>
    <property type="match status" value="1"/>
</dbReference>
<sequence>MDNMSYNDKDDYYLCKNNKKLTVTGTKTRKSTTGYKCEITCYMCKDCKGCQFKTKCIKGNNCKTPLEDRTKKLNISKVFNEKRKENLQRIVSTEGIQLRMNRSIQAEGAFAQIKQNMEFRRFLCKGEKNILAECILLGMAHNINKLHNKIHTGKCKTSLYPLKKSA</sequence>
<organism evidence="2">
    <name type="scientific">bioreactor metagenome</name>
    <dbReference type="NCBI Taxonomy" id="1076179"/>
    <lineage>
        <taxon>unclassified sequences</taxon>
        <taxon>metagenomes</taxon>
        <taxon>ecological metagenomes</taxon>
    </lineage>
</organism>
<dbReference type="EMBL" id="VSSQ01057785">
    <property type="protein sequence ID" value="MPN11559.1"/>
    <property type="molecule type" value="Genomic_DNA"/>
</dbReference>
<evidence type="ECO:0000313" key="2">
    <source>
        <dbReference type="EMBL" id="MPN11559.1"/>
    </source>
</evidence>
<comment type="caution">
    <text evidence="2">The sequence shown here is derived from an EMBL/GenBank/DDBJ whole genome shotgun (WGS) entry which is preliminary data.</text>
</comment>
<evidence type="ECO:0000259" key="1">
    <source>
        <dbReference type="Pfam" id="PF13751"/>
    </source>
</evidence>
<accession>A0A645FDX8</accession>
<dbReference type="AlphaFoldDB" id="A0A645FDX8"/>
<dbReference type="InterPro" id="IPR025668">
    <property type="entry name" value="Tnp_DDE_dom"/>
</dbReference>
<protein>
    <recommendedName>
        <fullName evidence="1">Transposase DDE domain-containing protein</fullName>
    </recommendedName>
</protein>
<feature type="domain" description="Transposase DDE" evidence="1">
    <location>
        <begin position="15"/>
        <end position="147"/>
    </location>
</feature>